<proteinExistence type="predicted"/>
<protein>
    <submittedName>
        <fullName evidence="1">Uncharacterized protein</fullName>
    </submittedName>
</protein>
<sequence length="87" mass="8805">MDSSSMIIAHRRPRGSRGMREPLWDVGHRPPGVGEADPASGGGSLANLELGLVGSPRRLGDGQIRGSAGEQVAAGGSGCRDEGGLSL</sequence>
<organism evidence="1 2">
    <name type="scientific">Melastoma candidum</name>
    <dbReference type="NCBI Taxonomy" id="119954"/>
    <lineage>
        <taxon>Eukaryota</taxon>
        <taxon>Viridiplantae</taxon>
        <taxon>Streptophyta</taxon>
        <taxon>Embryophyta</taxon>
        <taxon>Tracheophyta</taxon>
        <taxon>Spermatophyta</taxon>
        <taxon>Magnoliopsida</taxon>
        <taxon>eudicotyledons</taxon>
        <taxon>Gunneridae</taxon>
        <taxon>Pentapetalae</taxon>
        <taxon>rosids</taxon>
        <taxon>malvids</taxon>
        <taxon>Myrtales</taxon>
        <taxon>Melastomataceae</taxon>
        <taxon>Melastomatoideae</taxon>
        <taxon>Melastomateae</taxon>
        <taxon>Melastoma</taxon>
    </lineage>
</organism>
<evidence type="ECO:0000313" key="2">
    <source>
        <dbReference type="Proteomes" id="UP001057402"/>
    </source>
</evidence>
<dbReference type="Proteomes" id="UP001057402">
    <property type="component" value="Chromosome 3"/>
</dbReference>
<name>A0ACB9RMU2_9MYRT</name>
<comment type="caution">
    <text evidence="1">The sequence shown here is derived from an EMBL/GenBank/DDBJ whole genome shotgun (WGS) entry which is preliminary data.</text>
</comment>
<reference evidence="2" key="1">
    <citation type="journal article" date="2023" name="Front. Plant Sci.">
        <title>Chromosomal-level genome assembly of Melastoma candidum provides insights into trichome evolution.</title>
        <authorList>
            <person name="Zhong Y."/>
            <person name="Wu W."/>
            <person name="Sun C."/>
            <person name="Zou P."/>
            <person name="Liu Y."/>
            <person name="Dai S."/>
            <person name="Zhou R."/>
        </authorList>
    </citation>
    <scope>NUCLEOTIDE SEQUENCE [LARGE SCALE GENOMIC DNA]</scope>
</reference>
<gene>
    <name evidence="1" type="ORF">MLD38_006662</name>
</gene>
<evidence type="ECO:0000313" key="1">
    <source>
        <dbReference type="EMBL" id="KAI4380476.1"/>
    </source>
</evidence>
<accession>A0ACB9RMU2</accession>
<dbReference type="EMBL" id="CM042882">
    <property type="protein sequence ID" value="KAI4380476.1"/>
    <property type="molecule type" value="Genomic_DNA"/>
</dbReference>
<keyword evidence="2" id="KW-1185">Reference proteome</keyword>